<dbReference type="Proteomes" id="UP000008022">
    <property type="component" value="Unassembled WGS sequence"/>
</dbReference>
<dbReference type="Gramene" id="ORUFI06G22550.1">
    <property type="protein sequence ID" value="ORUFI06G22550.1"/>
    <property type="gene ID" value="ORUFI06G22550"/>
</dbReference>
<accession>A0A0E0Q060</accession>
<protein>
    <submittedName>
        <fullName evidence="1">Uncharacterized protein</fullName>
    </submittedName>
</protein>
<dbReference type="AlphaFoldDB" id="A0A0E0Q060"/>
<dbReference type="EnsemblPlants" id="ORUFI06G22550.1">
    <property type="protein sequence ID" value="ORUFI06G22550.1"/>
    <property type="gene ID" value="ORUFI06G22550"/>
</dbReference>
<evidence type="ECO:0000313" key="2">
    <source>
        <dbReference type="Proteomes" id="UP000008022"/>
    </source>
</evidence>
<evidence type="ECO:0000313" key="1">
    <source>
        <dbReference type="EnsemblPlants" id="ORUFI06G22550.1"/>
    </source>
</evidence>
<reference evidence="2" key="1">
    <citation type="submission" date="2013-06" db="EMBL/GenBank/DDBJ databases">
        <authorList>
            <person name="Zhao Q."/>
        </authorList>
    </citation>
    <scope>NUCLEOTIDE SEQUENCE</scope>
    <source>
        <strain evidence="2">cv. W1943</strain>
    </source>
</reference>
<dbReference type="HOGENOM" id="CLU_1512973_0_0_1"/>
<proteinExistence type="predicted"/>
<sequence length="178" mass="20321">MHLEGMKARSTLWRAARPHDHAVVDANGPRERYGGGLSWHGVIPVVGPTRQRRADKSIARAYPLIELQPKELPDAKIELLLPFTTSEEKNALCKWLHAVIVSTGFSSNIRKLVLMKDLTISRYNFHDCHVMLTGYLKDVKTIELPIPRHQERLSRRGANKAEAWARAQRKARVRHKPV</sequence>
<reference evidence="1" key="2">
    <citation type="submission" date="2015-06" db="UniProtKB">
        <authorList>
            <consortium name="EnsemblPlants"/>
        </authorList>
    </citation>
    <scope>IDENTIFICATION</scope>
</reference>
<name>A0A0E0Q060_ORYRU</name>
<keyword evidence="2" id="KW-1185">Reference proteome</keyword>
<organism evidence="1 2">
    <name type="scientific">Oryza rufipogon</name>
    <name type="common">Brownbeard rice</name>
    <name type="synonym">Asian wild rice</name>
    <dbReference type="NCBI Taxonomy" id="4529"/>
    <lineage>
        <taxon>Eukaryota</taxon>
        <taxon>Viridiplantae</taxon>
        <taxon>Streptophyta</taxon>
        <taxon>Embryophyta</taxon>
        <taxon>Tracheophyta</taxon>
        <taxon>Spermatophyta</taxon>
        <taxon>Magnoliopsida</taxon>
        <taxon>Liliopsida</taxon>
        <taxon>Poales</taxon>
        <taxon>Poaceae</taxon>
        <taxon>BOP clade</taxon>
        <taxon>Oryzoideae</taxon>
        <taxon>Oryzeae</taxon>
        <taxon>Oryzinae</taxon>
        <taxon>Oryza</taxon>
    </lineage>
</organism>